<organism evidence="1 2">
    <name type="scientific">Acrobeloides nanus</name>
    <dbReference type="NCBI Taxonomy" id="290746"/>
    <lineage>
        <taxon>Eukaryota</taxon>
        <taxon>Metazoa</taxon>
        <taxon>Ecdysozoa</taxon>
        <taxon>Nematoda</taxon>
        <taxon>Chromadorea</taxon>
        <taxon>Rhabditida</taxon>
        <taxon>Tylenchina</taxon>
        <taxon>Cephalobomorpha</taxon>
        <taxon>Cephaloboidea</taxon>
        <taxon>Cephalobidae</taxon>
        <taxon>Acrobeloides</taxon>
    </lineage>
</organism>
<evidence type="ECO:0000313" key="2">
    <source>
        <dbReference type="WBParaSite" id="ACRNAN_scaffold9788.g17771.t1"/>
    </source>
</evidence>
<dbReference type="Gene3D" id="1.25.40.420">
    <property type="match status" value="1"/>
</dbReference>
<keyword evidence="1" id="KW-1185">Reference proteome</keyword>
<dbReference type="AlphaFoldDB" id="A0A914ES09"/>
<name>A0A914ES09_9BILA</name>
<sequence length="158" mass="18573">MKKLKERSMRHIEQNPYTALWSILNNNNYRRFVNVPYGVLRCILQSEGLRVEEKDLWTYAFSWAQHECDRKDLPRNGHNIRLVLGDLFSLIKFPLISKAGFTNIEKCGIVTFDGSRSTGKMYSGVFTGQELDEMHNYYATGERPTFMSDFQFIPREYK</sequence>
<dbReference type="WBParaSite" id="ACRNAN_scaffold9788.g17771.t1">
    <property type="protein sequence ID" value="ACRNAN_scaffold9788.g17771.t1"/>
    <property type="gene ID" value="ACRNAN_scaffold9788.g17771"/>
</dbReference>
<proteinExistence type="predicted"/>
<dbReference type="PANTHER" id="PTHR45774">
    <property type="entry name" value="BTB/POZ DOMAIN-CONTAINING"/>
    <property type="match status" value="1"/>
</dbReference>
<reference evidence="2" key="1">
    <citation type="submission" date="2022-11" db="UniProtKB">
        <authorList>
            <consortium name="WormBaseParasite"/>
        </authorList>
    </citation>
    <scope>IDENTIFICATION</scope>
</reference>
<accession>A0A914ES09</accession>
<protein>
    <submittedName>
        <fullName evidence="2">Uncharacterized protein</fullName>
    </submittedName>
</protein>
<evidence type="ECO:0000313" key="1">
    <source>
        <dbReference type="Proteomes" id="UP000887540"/>
    </source>
</evidence>
<dbReference type="Proteomes" id="UP000887540">
    <property type="component" value="Unplaced"/>
</dbReference>
<dbReference type="PANTHER" id="PTHR45774:SF3">
    <property type="entry name" value="BTB (POZ) DOMAIN-CONTAINING 2B-RELATED"/>
    <property type="match status" value="1"/>
</dbReference>